<dbReference type="Pfam" id="PF02653">
    <property type="entry name" value="BPD_transp_2"/>
    <property type="match status" value="1"/>
</dbReference>
<dbReference type="RefSeq" id="WP_173145093.1">
    <property type="nucleotide sequence ID" value="NZ_CP053985.1"/>
</dbReference>
<keyword evidence="8" id="KW-1185">Reference proteome</keyword>
<evidence type="ECO:0000313" key="8">
    <source>
        <dbReference type="Proteomes" id="UP000500970"/>
    </source>
</evidence>
<feature type="transmembrane region" description="Helical" evidence="6">
    <location>
        <begin position="123"/>
        <end position="148"/>
    </location>
</feature>
<keyword evidence="3 6" id="KW-0812">Transmembrane</keyword>
<protein>
    <submittedName>
        <fullName evidence="7">Branched-chain amino acid ABC transporter permease</fullName>
    </submittedName>
</protein>
<accession>A0A7D4I8F8</accession>
<feature type="transmembrane region" description="Helical" evidence="6">
    <location>
        <begin position="293"/>
        <end position="311"/>
    </location>
</feature>
<gene>
    <name evidence="7" type="ORF">FOC84_14985</name>
</gene>
<evidence type="ECO:0000313" key="7">
    <source>
        <dbReference type="EMBL" id="QKH36182.1"/>
    </source>
</evidence>
<feature type="transmembrane region" description="Helical" evidence="6">
    <location>
        <begin position="210"/>
        <end position="237"/>
    </location>
</feature>
<comment type="subcellular location">
    <subcellularLocation>
        <location evidence="1">Cell membrane</location>
        <topology evidence="1">Multi-pass membrane protein</topology>
    </subcellularLocation>
</comment>
<feature type="transmembrane region" description="Helical" evidence="6">
    <location>
        <begin position="69"/>
        <end position="85"/>
    </location>
</feature>
<evidence type="ECO:0000256" key="6">
    <source>
        <dbReference type="SAM" id="Phobius"/>
    </source>
</evidence>
<feature type="transmembrane region" description="Helical" evidence="6">
    <location>
        <begin position="257"/>
        <end position="281"/>
    </location>
</feature>
<dbReference type="GO" id="GO:0015658">
    <property type="term" value="F:branched-chain amino acid transmembrane transporter activity"/>
    <property type="evidence" value="ECO:0007669"/>
    <property type="project" value="InterPro"/>
</dbReference>
<dbReference type="KEGG" id="apes:FOC84_14985"/>
<keyword evidence="4 6" id="KW-1133">Transmembrane helix</keyword>
<dbReference type="InterPro" id="IPR001851">
    <property type="entry name" value="ABC_transp_permease"/>
</dbReference>
<dbReference type="InterPro" id="IPR043428">
    <property type="entry name" value="LivM-like"/>
</dbReference>
<feature type="transmembrane region" description="Helical" evidence="6">
    <location>
        <begin position="40"/>
        <end position="62"/>
    </location>
</feature>
<proteinExistence type="predicted"/>
<evidence type="ECO:0000256" key="4">
    <source>
        <dbReference type="ARBA" id="ARBA00022989"/>
    </source>
</evidence>
<evidence type="ECO:0000256" key="3">
    <source>
        <dbReference type="ARBA" id="ARBA00022692"/>
    </source>
</evidence>
<feature type="transmembrane region" description="Helical" evidence="6">
    <location>
        <begin position="16"/>
        <end position="34"/>
    </location>
</feature>
<dbReference type="PANTHER" id="PTHR30482">
    <property type="entry name" value="HIGH-AFFINITY BRANCHED-CHAIN AMINO ACID TRANSPORT SYSTEM PERMEASE"/>
    <property type="match status" value="1"/>
</dbReference>
<dbReference type="EMBL" id="CP053985">
    <property type="protein sequence ID" value="QKH36182.1"/>
    <property type="molecule type" value="Genomic_DNA"/>
</dbReference>
<keyword evidence="5 6" id="KW-0472">Membrane</keyword>
<evidence type="ECO:0000256" key="1">
    <source>
        <dbReference type="ARBA" id="ARBA00004651"/>
    </source>
</evidence>
<organism evidence="7 8">
    <name type="scientific">Achromobacter pestifer</name>
    <dbReference type="NCBI Taxonomy" id="1353889"/>
    <lineage>
        <taxon>Bacteria</taxon>
        <taxon>Pseudomonadati</taxon>
        <taxon>Pseudomonadota</taxon>
        <taxon>Betaproteobacteria</taxon>
        <taxon>Burkholderiales</taxon>
        <taxon>Alcaligenaceae</taxon>
        <taxon>Achromobacter</taxon>
    </lineage>
</organism>
<name>A0A7D4I8F8_9BURK</name>
<dbReference type="AlphaFoldDB" id="A0A7D4I8F8"/>
<keyword evidence="2" id="KW-1003">Cell membrane</keyword>
<feature type="transmembrane region" description="Helical" evidence="6">
    <location>
        <begin position="168"/>
        <end position="189"/>
    </location>
</feature>
<sequence length="330" mass="35599">MSVSRSSALYRKDGRWQWLLHGLAVLLLLWWPVWAGQPRFYLHLAIMVAIYAVLAMSMNLLLRIGQLSLAHGALFGLGAYVSAILSRDHGFSFPAAFLGAGIVTALLAGLVGPVFMRIKGVHFALLTFALGEAVVLCFIEFHGLFGGNNGFGDIPPMSASLPLPEGRYGAYLVAVCFALLVYFGLRLLYRREWGMIAASLQQNEALVVSGGLNVLSFRVSVFVLSAAITGFAGSLYAHYQGYISPDAFGFWTAVNAVIMNVLGGVGALIGAVIGAMLLVPLPELLRGLQQYQRLIYGLTLILLLLFMPQGLTALARSVVARVRIERGGQP</sequence>
<dbReference type="GO" id="GO:0005886">
    <property type="term" value="C:plasma membrane"/>
    <property type="evidence" value="ECO:0007669"/>
    <property type="project" value="UniProtKB-SubCell"/>
</dbReference>
<dbReference type="Proteomes" id="UP000500970">
    <property type="component" value="Chromosome"/>
</dbReference>
<feature type="transmembrane region" description="Helical" evidence="6">
    <location>
        <begin position="91"/>
        <end position="111"/>
    </location>
</feature>
<dbReference type="CDD" id="cd06581">
    <property type="entry name" value="TM_PBP1_LivM_like"/>
    <property type="match status" value="1"/>
</dbReference>
<reference evidence="7 8" key="1">
    <citation type="submission" date="2020-05" db="EMBL/GenBank/DDBJ databases">
        <title>FDA dAtabase for Regulatory Grade micrObial Sequences (FDA-ARGOS): Supporting development and validation of Infectious Disease Dx tests.</title>
        <authorList>
            <person name="Sproer C."/>
            <person name="Gronow S."/>
            <person name="Severitt S."/>
            <person name="Schroder I."/>
            <person name="Tallon L."/>
            <person name="Sadzewicz L."/>
            <person name="Zhao X."/>
            <person name="Vavikolanu K."/>
            <person name="Mehta A."/>
            <person name="Aluvathingal J."/>
            <person name="Nadendla S."/>
            <person name="Myers T."/>
            <person name="Yan Y."/>
            <person name="Sichtig H."/>
        </authorList>
    </citation>
    <scope>NUCLEOTIDE SEQUENCE [LARGE SCALE GENOMIC DNA]</scope>
    <source>
        <strain evidence="7 8">FDAARGOS_790</strain>
    </source>
</reference>
<dbReference type="PANTHER" id="PTHR30482:SF10">
    <property type="entry name" value="HIGH-AFFINITY BRANCHED-CHAIN AMINO ACID TRANSPORT PROTEIN BRAE"/>
    <property type="match status" value="1"/>
</dbReference>
<evidence type="ECO:0000256" key="2">
    <source>
        <dbReference type="ARBA" id="ARBA00022475"/>
    </source>
</evidence>
<evidence type="ECO:0000256" key="5">
    <source>
        <dbReference type="ARBA" id="ARBA00023136"/>
    </source>
</evidence>